<accession>A0A7J6EIX5</accession>
<dbReference type="InterPro" id="IPR010714">
    <property type="entry name" value="Coatomer_asu_C"/>
</dbReference>
<dbReference type="SUPFAM" id="SSF50978">
    <property type="entry name" value="WD40 repeat-like"/>
    <property type="match status" value="1"/>
</dbReference>
<reference evidence="6 7" key="1">
    <citation type="journal article" date="2020" name="bioRxiv">
        <title>Sequence and annotation of 42 cannabis genomes reveals extensive copy number variation in cannabinoid synthesis and pathogen resistance genes.</title>
        <authorList>
            <person name="Mckernan K.J."/>
            <person name="Helbert Y."/>
            <person name="Kane L.T."/>
            <person name="Ebling H."/>
            <person name="Zhang L."/>
            <person name="Liu B."/>
            <person name="Eaton Z."/>
            <person name="Mclaughlin S."/>
            <person name="Kingan S."/>
            <person name="Baybayan P."/>
            <person name="Concepcion G."/>
            <person name="Jordan M."/>
            <person name="Riva A."/>
            <person name="Barbazuk W."/>
            <person name="Harkins T."/>
        </authorList>
    </citation>
    <scope>NUCLEOTIDE SEQUENCE [LARGE SCALE GENOMIC DNA]</scope>
    <source>
        <strain evidence="7">cv. Jamaican Lion 4</strain>
        <tissue evidence="6">Leaf</tissue>
    </source>
</reference>
<feature type="compositionally biased region" description="Acidic residues" evidence="4">
    <location>
        <begin position="94"/>
        <end position="107"/>
    </location>
</feature>
<dbReference type="GO" id="GO:0016192">
    <property type="term" value="P:vesicle-mediated transport"/>
    <property type="evidence" value="ECO:0007669"/>
    <property type="project" value="InterPro"/>
</dbReference>
<evidence type="ECO:0000256" key="2">
    <source>
        <dbReference type="ARBA" id="ARBA00022737"/>
    </source>
</evidence>
<dbReference type="InterPro" id="IPR019775">
    <property type="entry name" value="WD40_repeat_CS"/>
</dbReference>
<dbReference type="PROSITE" id="PS50082">
    <property type="entry name" value="WD_REPEATS_2"/>
    <property type="match status" value="1"/>
</dbReference>
<keyword evidence="2" id="KW-0677">Repeat</keyword>
<feature type="repeat" description="WD" evidence="3">
    <location>
        <begin position="8"/>
        <end position="50"/>
    </location>
</feature>
<feature type="domain" description="Coatomer alpha subunit C-terminal" evidence="5">
    <location>
        <begin position="81"/>
        <end position="159"/>
    </location>
</feature>
<dbReference type="GO" id="GO:0006886">
    <property type="term" value="P:intracellular protein transport"/>
    <property type="evidence" value="ECO:0007669"/>
    <property type="project" value="InterPro"/>
</dbReference>
<evidence type="ECO:0000256" key="1">
    <source>
        <dbReference type="ARBA" id="ARBA00022574"/>
    </source>
</evidence>
<dbReference type="EMBL" id="JAATIP010000227">
    <property type="protein sequence ID" value="KAF4358304.1"/>
    <property type="molecule type" value="Genomic_DNA"/>
</dbReference>
<dbReference type="InterPro" id="IPR036322">
    <property type="entry name" value="WD40_repeat_dom_sf"/>
</dbReference>
<evidence type="ECO:0000313" key="6">
    <source>
        <dbReference type="EMBL" id="KAF4358304.1"/>
    </source>
</evidence>
<sequence>MGTLINRSDEHDGPVPGIHFHKSQPLFVFGASLDKIIRVWDISALKKKLVTSAHVDGILRLGQMNSDLFGGVDSVIKYVLEGHDRLLNDGEVHEENDEGGWDLEDLELPPKAETPKSANNARSIFVVPIPGMANSQIWVQMSSLAAEHAAASNFDTAIR</sequence>
<evidence type="ECO:0000256" key="4">
    <source>
        <dbReference type="SAM" id="MobiDB-lite"/>
    </source>
</evidence>
<proteinExistence type="predicted"/>
<keyword evidence="1 3" id="KW-0853">WD repeat</keyword>
<evidence type="ECO:0000259" key="5">
    <source>
        <dbReference type="Pfam" id="PF06957"/>
    </source>
</evidence>
<dbReference type="Gene3D" id="2.130.10.10">
    <property type="entry name" value="YVTN repeat-like/Quinoprotein amine dehydrogenase"/>
    <property type="match status" value="1"/>
</dbReference>
<organism evidence="6 7">
    <name type="scientific">Cannabis sativa</name>
    <name type="common">Hemp</name>
    <name type="synonym">Marijuana</name>
    <dbReference type="NCBI Taxonomy" id="3483"/>
    <lineage>
        <taxon>Eukaryota</taxon>
        <taxon>Viridiplantae</taxon>
        <taxon>Streptophyta</taxon>
        <taxon>Embryophyta</taxon>
        <taxon>Tracheophyta</taxon>
        <taxon>Spermatophyta</taxon>
        <taxon>Magnoliopsida</taxon>
        <taxon>eudicotyledons</taxon>
        <taxon>Gunneridae</taxon>
        <taxon>Pentapetalae</taxon>
        <taxon>rosids</taxon>
        <taxon>fabids</taxon>
        <taxon>Rosales</taxon>
        <taxon>Cannabaceae</taxon>
        <taxon>Cannabis</taxon>
    </lineage>
</organism>
<protein>
    <recommendedName>
        <fullName evidence="5">Coatomer alpha subunit C-terminal domain-containing protein</fullName>
    </recommendedName>
</protein>
<evidence type="ECO:0000313" key="7">
    <source>
        <dbReference type="Proteomes" id="UP000525078"/>
    </source>
</evidence>
<dbReference type="AlphaFoldDB" id="A0A7J6EIX5"/>
<evidence type="ECO:0000256" key="3">
    <source>
        <dbReference type="PROSITE-ProRule" id="PRU00221"/>
    </source>
</evidence>
<dbReference type="GO" id="GO:0005198">
    <property type="term" value="F:structural molecule activity"/>
    <property type="evidence" value="ECO:0007669"/>
    <property type="project" value="InterPro"/>
</dbReference>
<comment type="caution">
    <text evidence="6">The sequence shown here is derived from an EMBL/GenBank/DDBJ whole genome shotgun (WGS) entry which is preliminary data.</text>
</comment>
<dbReference type="GO" id="GO:0030126">
    <property type="term" value="C:COPI vesicle coat"/>
    <property type="evidence" value="ECO:0007669"/>
    <property type="project" value="InterPro"/>
</dbReference>
<name>A0A7J6EIX5_CANSA</name>
<feature type="region of interest" description="Disordered" evidence="4">
    <location>
        <begin position="92"/>
        <end position="116"/>
    </location>
</feature>
<gene>
    <name evidence="6" type="ORF">F8388_014574</name>
</gene>
<dbReference type="Pfam" id="PF06957">
    <property type="entry name" value="COPI_C"/>
    <property type="match status" value="1"/>
</dbReference>
<dbReference type="PROSITE" id="PS00678">
    <property type="entry name" value="WD_REPEATS_1"/>
    <property type="match status" value="1"/>
</dbReference>
<dbReference type="InterPro" id="IPR015943">
    <property type="entry name" value="WD40/YVTN_repeat-like_dom_sf"/>
</dbReference>
<dbReference type="Proteomes" id="UP000525078">
    <property type="component" value="Unassembled WGS sequence"/>
</dbReference>
<dbReference type="InterPro" id="IPR001680">
    <property type="entry name" value="WD40_rpt"/>
</dbReference>